<comment type="caution">
    <text evidence="13">The sequence shown here is derived from an EMBL/GenBank/DDBJ whole genome shotgun (WGS) entry which is preliminary data.</text>
</comment>
<accession>A0ABQ1ESL6</accession>
<dbReference type="PRINTS" id="PR00344">
    <property type="entry name" value="BCTRLSENSOR"/>
</dbReference>
<evidence type="ECO:0000256" key="7">
    <source>
        <dbReference type="ARBA" id="ARBA00022840"/>
    </source>
</evidence>
<evidence type="ECO:0000256" key="9">
    <source>
        <dbReference type="PROSITE-ProRule" id="PRU00169"/>
    </source>
</evidence>
<feature type="transmembrane region" description="Helical" evidence="10">
    <location>
        <begin position="310"/>
        <end position="328"/>
    </location>
</feature>
<evidence type="ECO:0000313" key="14">
    <source>
        <dbReference type="Proteomes" id="UP000615455"/>
    </source>
</evidence>
<evidence type="ECO:0000256" key="1">
    <source>
        <dbReference type="ARBA" id="ARBA00000085"/>
    </source>
</evidence>
<dbReference type="InterPro" id="IPR010559">
    <property type="entry name" value="Sig_transdc_His_kin_internal"/>
</dbReference>
<dbReference type="SUPFAM" id="SSF47384">
    <property type="entry name" value="Homodimeric domain of signal transducing histidine kinase"/>
    <property type="match status" value="1"/>
</dbReference>
<feature type="domain" description="Histidine kinase" evidence="11">
    <location>
        <begin position="933"/>
        <end position="1031"/>
    </location>
</feature>
<dbReference type="EC" id="2.7.13.3" evidence="2"/>
<dbReference type="SUPFAM" id="SSF55874">
    <property type="entry name" value="ATPase domain of HSP90 chaperone/DNA topoisomerase II/histidine kinase"/>
    <property type="match status" value="2"/>
</dbReference>
<dbReference type="PROSITE" id="PS50110">
    <property type="entry name" value="RESPONSE_REGULATORY"/>
    <property type="match status" value="1"/>
</dbReference>
<comment type="catalytic activity">
    <reaction evidence="1">
        <text>ATP + protein L-histidine = ADP + protein N-phospho-L-histidine.</text>
        <dbReference type="EC" id="2.7.13.3"/>
    </reaction>
</comment>
<reference evidence="14" key="1">
    <citation type="journal article" date="2019" name="Int. J. Syst. Evol. Microbiol.">
        <title>The Global Catalogue of Microorganisms (GCM) 10K type strain sequencing project: providing services to taxonomists for standard genome sequencing and annotation.</title>
        <authorList>
            <consortium name="The Broad Institute Genomics Platform"/>
            <consortium name="The Broad Institute Genome Sequencing Center for Infectious Disease"/>
            <person name="Wu L."/>
            <person name="Ma J."/>
        </authorList>
    </citation>
    <scope>NUCLEOTIDE SEQUENCE [LARGE SCALE GENOMIC DNA]</scope>
    <source>
        <strain evidence="14">CGMCC 1.15043</strain>
    </source>
</reference>
<dbReference type="SMART" id="SM00387">
    <property type="entry name" value="HATPase_c"/>
    <property type="match status" value="2"/>
</dbReference>
<dbReference type="PANTHER" id="PTHR43547:SF2">
    <property type="entry name" value="HYBRID SIGNAL TRANSDUCTION HISTIDINE KINASE C"/>
    <property type="match status" value="1"/>
</dbReference>
<dbReference type="EMBL" id="BMHE01000016">
    <property type="protein sequence ID" value="GFZ85404.1"/>
    <property type="molecule type" value="Genomic_DNA"/>
</dbReference>
<dbReference type="InterPro" id="IPR001789">
    <property type="entry name" value="Sig_transdc_resp-reg_receiver"/>
</dbReference>
<dbReference type="PROSITE" id="PS50109">
    <property type="entry name" value="HIS_KIN"/>
    <property type="match status" value="2"/>
</dbReference>
<dbReference type="InterPro" id="IPR005467">
    <property type="entry name" value="His_kinase_dom"/>
</dbReference>
<dbReference type="CDD" id="cd00082">
    <property type="entry name" value="HisKA"/>
    <property type="match status" value="1"/>
</dbReference>
<dbReference type="Gene3D" id="3.40.50.2300">
    <property type="match status" value="1"/>
</dbReference>
<feature type="transmembrane region" description="Helical" evidence="10">
    <location>
        <begin position="245"/>
        <end position="262"/>
    </location>
</feature>
<dbReference type="SMART" id="SM00448">
    <property type="entry name" value="REC"/>
    <property type="match status" value="1"/>
</dbReference>
<dbReference type="PANTHER" id="PTHR43547">
    <property type="entry name" value="TWO-COMPONENT HISTIDINE KINASE"/>
    <property type="match status" value="1"/>
</dbReference>
<dbReference type="SUPFAM" id="SSF49785">
    <property type="entry name" value="Galactose-binding domain-like"/>
    <property type="match status" value="1"/>
</dbReference>
<dbReference type="Pfam" id="PF00072">
    <property type="entry name" value="Response_reg"/>
    <property type="match status" value="1"/>
</dbReference>
<feature type="transmembrane region" description="Helical" evidence="10">
    <location>
        <begin position="367"/>
        <end position="385"/>
    </location>
</feature>
<sequence length="1037" mass="116091">MSKYKFTMTKRKIWLISIAFLLILTGLRLMWFSAHKTPVYPQAVQGVLDLRNETLSDRDTIPLDGEWEFIPNILAEPAADLPHAQDSSSYVQVPSKRPMILLDDKKISYTYGTYRLRILIHTTKQQSLGIRISDIQTASELFVNGQSLNRSGNPSDDPNQFIARNVPYFGTFITDRNEIDVLIHVSNSSFIGKGGIVGPIKFGTEQAITYKKYYSMGLQLVVCVVLILHAFYAGLLVWMGKPRRALTYFFLLILSTIITVLVDDDRLLLVAIPFDFGDSLKIQFISYTGAAAFLLLFAKHMFPEYGRNRVFNWFVYTSSLFSLFVLFAPTKYTVMGGFPFLMLLLLPNLLIPAFMLHAALKKVPDAVFLLLGAISIMNTTVWGIIKNVDSLEMTYYPFDLIFAFLGFAAYWFKAFYRNAAETKVLAQKLSRADKLKDDFLANTSHELRNPLHGIMNMAQAVLDSQREVLNEANTRNMELLLRVGKRMSFLLNDLLDLNIIAMNASHLYKTNLQLRAVAAGVIDTLRFMTEGKPLRLILQLPPDLPPVLADENRLIQILFNLIHNAIKFTHEGDITLKAYADKDHVHISISDTGIGIDPAAQRHIFERYEQADPLTASAGGGLGLGLSISSKLVELHGGTLTVSSSPGEGSIFSFTLPVYRQDSHSLDMPIEQAQSITDSPLYPVQHVQAPAAAAVEAIASAEGRQRILAVDDDSLNLTIILSILASESYEVVPVMSAKEALVLLDSEQWDLVITDVMMPNMSGYELSRRIRERFALSELPILLLTARSRPEDLYAGFQSGANDYVTKPMDAVEFRSRVRALTNLKKVVSEQLRVEAAWLHAQIKPHFLFNSLNAIAALGDIDVERMKQLLDEFSTYLRSHFDIGNLDRVIPLENELQLVRSYLAIEQERFAERLEVIWAIDAPIHIWVPPLSIQTLVENALNHGILQRARGGTLMIRVEQTEDSLTVAIIDNGVGIETKKLQKLLDPHPGRRGIGLYNTHSRLKQLYGTGLHIQSTVSQGTTVSFTIPLPALSLAAE</sequence>
<dbReference type="Proteomes" id="UP000615455">
    <property type="component" value="Unassembled WGS sequence"/>
</dbReference>
<keyword evidence="14" id="KW-1185">Reference proteome</keyword>
<feature type="modified residue" description="4-aspartylphosphate" evidence="9">
    <location>
        <position position="755"/>
    </location>
</feature>
<organism evidence="13 14">
    <name type="scientific">Paenibacillus marchantiophytorum</name>
    <dbReference type="NCBI Taxonomy" id="1619310"/>
    <lineage>
        <taxon>Bacteria</taxon>
        <taxon>Bacillati</taxon>
        <taxon>Bacillota</taxon>
        <taxon>Bacilli</taxon>
        <taxon>Bacillales</taxon>
        <taxon>Paenibacillaceae</taxon>
        <taxon>Paenibacillus</taxon>
    </lineage>
</organism>
<dbReference type="InterPro" id="IPR004358">
    <property type="entry name" value="Sig_transdc_His_kin-like_C"/>
</dbReference>
<evidence type="ECO:0000256" key="4">
    <source>
        <dbReference type="ARBA" id="ARBA00022679"/>
    </source>
</evidence>
<keyword evidence="3 9" id="KW-0597">Phosphoprotein</keyword>
<dbReference type="SUPFAM" id="SSF52172">
    <property type="entry name" value="CheY-like"/>
    <property type="match status" value="1"/>
</dbReference>
<dbReference type="InterPro" id="IPR036097">
    <property type="entry name" value="HisK_dim/P_sf"/>
</dbReference>
<dbReference type="Gene3D" id="2.60.120.260">
    <property type="entry name" value="Galactose-binding domain-like"/>
    <property type="match status" value="1"/>
</dbReference>
<keyword evidence="10" id="KW-0812">Transmembrane</keyword>
<evidence type="ECO:0000259" key="12">
    <source>
        <dbReference type="PROSITE" id="PS50110"/>
    </source>
</evidence>
<keyword evidence="4" id="KW-0808">Transferase</keyword>
<dbReference type="Pfam" id="PF02518">
    <property type="entry name" value="HATPase_c"/>
    <property type="match status" value="2"/>
</dbReference>
<evidence type="ECO:0000256" key="5">
    <source>
        <dbReference type="ARBA" id="ARBA00022741"/>
    </source>
</evidence>
<protein>
    <recommendedName>
        <fullName evidence="2">histidine kinase</fullName>
        <ecNumber evidence="2">2.7.13.3</ecNumber>
    </recommendedName>
</protein>
<evidence type="ECO:0000256" key="2">
    <source>
        <dbReference type="ARBA" id="ARBA00012438"/>
    </source>
</evidence>
<feature type="domain" description="Histidine kinase" evidence="11">
    <location>
        <begin position="442"/>
        <end position="660"/>
    </location>
</feature>
<feature type="transmembrane region" description="Helical" evidence="10">
    <location>
        <begin position="397"/>
        <end position="416"/>
    </location>
</feature>
<evidence type="ECO:0000259" key="11">
    <source>
        <dbReference type="PROSITE" id="PS50109"/>
    </source>
</evidence>
<feature type="domain" description="Response regulatory" evidence="12">
    <location>
        <begin position="706"/>
        <end position="822"/>
    </location>
</feature>
<dbReference type="SMART" id="SM00388">
    <property type="entry name" value="HisKA"/>
    <property type="match status" value="1"/>
</dbReference>
<feature type="transmembrane region" description="Helical" evidence="10">
    <location>
        <begin position="282"/>
        <end position="298"/>
    </location>
</feature>
<gene>
    <name evidence="13" type="ORF">GCM10008018_34380</name>
</gene>
<dbReference type="InterPro" id="IPR008979">
    <property type="entry name" value="Galactose-bd-like_sf"/>
</dbReference>
<keyword evidence="5" id="KW-0547">Nucleotide-binding</keyword>
<evidence type="ECO:0000313" key="13">
    <source>
        <dbReference type="EMBL" id="GFZ85404.1"/>
    </source>
</evidence>
<dbReference type="InterPro" id="IPR003594">
    <property type="entry name" value="HATPase_dom"/>
</dbReference>
<feature type="transmembrane region" description="Helical" evidence="10">
    <location>
        <begin position="340"/>
        <end position="360"/>
    </location>
</feature>
<dbReference type="CDD" id="cd16922">
    <property type="entry name" value="HATPase_EvgS-ArcB-TorS-like"/>
    <property type="match status" value="1"/>
</dbReference>
<feature type="transmembrane region" description="Helical" evidence="10">
    <location>
        <begin position="216"/>
        <end position="238"/>
    </location>
</feature>
<evidence type="ECO:0000256" key="6">
    <source>
        <dbReference type="ARBA" id="ARBA00022777"/>
    </source>
</evidence>
<evidence type="ECO:0000256" key="8">
    <source>
        <dbReference type="ARBA" id="ARBA00023012"/>
    </source>
</evidence>
<dbReference type="Gene3D" id="3.30.565.10">
    <property type="entry name" value="Histidine kinase-like ATPase, C-terminal domain"/>
    <property type="match status" value="2"/>
</dbReference>
<dbReference type="RefSeq" id="WP_189013272.1">
    <property type="nucleotide sequence ID" value="NZ_BMHE01000016.1"/>
</dbReference>
<dbReference type="InterPro" id="IPR036890">
    <property type="entry name" value="HATPase_C_sf"/>
</dbReference>
<name>A0ABQ1ESL6_9BACL</name>
<keyword evidence="6" id="KW-0418">Kinase</keyword>
<dbReference type="Pfam" id="PF06580">
    <property type="entry name" value="His_kinase"/>
    <property type="match status" value="1"/>
</dbReference>
<dbReference type="Gene3D" id="1.10.287.130">
    <property type="match status" value="1"/>
</dbReference>
<keyword evidence="10" id="KW-0472">Membrane</keyword>
<dbReference type="Pfam" id="PF00512">
    <property type="entry name" value="HisKA"/>
    <property type="match status" value="1"/>
</dbReference>
<evidence type="ECO:0000256" key="10">
    <source>
        <dbReference type="SAM" id="Phobius"/>
    </source>
</evidence>
<dbReference type="InterPro" id="IPR011006">
    <property type="entry name" value="CheY-like_superfamily"/>
</dbReference>
<keyword evidence="10" id="KW-1133">Transmembrane helix</keyword>
<evidence type="ECO:0000256" key="3">
    <source>
        <dbReference type="ARBA" id="ARBA00022553"/>
    </source>
</evidence>
<dbReference type="InterPro" id="IPR003661">
    <property type="entry name" value="HisK_dim/P_dom"/>
</dbReference>
<keyword evidence="8" id="KW-0902">Two-component regulatory system</keyword>
<keyword evidence="7" id="KW-0067">ATP-binding</keyword>
<proteinExistence type="predicted"/>